<dbReference type="VEuPathDB" id="VectorBase:AMAM007881"/>
<feature type="compositionally biased region" description="Basic and acidic residues" evidence="1">
    <location>
        <begin position="335"/>
        <end position="350"/>
    </location>
</feature>
<feature type="region of interest" description="Disordered" evidence="1">
    <location>
        <begin position="107"/>
        <end position="134"/>
    </location>
</feature>
<reference evidence="3" key="1">
    <citation type="submission" date="2013-09" db="EMBL/GenBank/DDBJ databases">
        <title>The Genome Sequence of Anopheles maculatus species B.</title>
        <authorList>
            <consortium name="The Broad Institute Genomics Platform"/>
            <person name="Neafsey D.E."/>
            <person name="Besansky N."/>
            <person name="Howell P."/>
            <person name="Walton C."/>
            <person name="Young S.K."/>
            <person name="Zeng Q."/>
            <person name="Gargeya S."/>
            <person name="Fitzgerald M."/>
            <person name="Haas B."/>
            <person name="Abouelleil A."/>
            <person name="Allen A.W."/>
            <person name="Alvarado L."/>
            <person name="Arachchi H.M."/>
            <person name="Berlin A.M."/>
            <person name="Chapman S.B."/>
            <person name="Gainer-Dewar J."/>
            <person name="Goldberg J."/>
            <person name="Griggs A."/>
            <person name="Gujja S."/>
            <person name="Hansen M."/>
            <person name="Howarth C."/>
            <person name="Imamovic A."/>
            <person name="Ireland A."/>
            <person name="Larimer J."/>
            <person name="McCowan C."/>
            <person name="Murphy C."/>
            <person name="Pearson M."/>
            <person name="Poon T.W."/>
            <person name="Priest M."/>
            <person name="Roberts A."/>
            <person name="Saif S."/>
            <person name="Shea T."/>
            <person name="Sisk P."/>
            <person name="Sykes S."/>
            <person name="Wortman J."/>
            <person name="Nusbaum C."/>
            <person name="Birren B."/>
        </authorList>
    </citation>
    <scope>NUCLEOTIDE SEQUENCE [LARGE SCALE GENOMIC DNA]</scope>
    <source>
        <strain evidence="3">maculatus3</strain>
    </source>
</reference>
<evidence type="ECO:0000313" key="2">
    <source>
        <dbReference type="EnsemblMetazoa" id="AMAM007881-PA"/>
    </source>
</evidence>
<feature type="region of interest" description="Disordered" evidence="1">
    <location>
        <begin position="302"/>
        <end position="350"/>
    </location>
</feature>
<reference evidence="2" key="2">
    <citation type="submission" date="2020-05" db="UniProtKB">
        <authorList>
            <consortium name="EnsemblMetazoa"/>
        </authorList>
    </citation>
    <scope>IDENTIFICATION</scope>
    <source>
        <strain evidence="2">maculatus3</strain>
    </source>
</reference>
<proteinExistence type="predicted"/>
<name>A0A182SJA6_9DIPT</name>
<feature type="compositionally biased region" description="Basic and acidic residues" evidence="1">
    <location>
        <begin position="121"/>
        <end position="134"/>
    </location>
</feature>
<dbReference type="AlphaFoldDB" id="A0A182SJA6"/>
<evidence type="ECO:0000313" key="3">
    <source>
        <dbReference type="Proteomes" id="UP000075901"/>
    </source>
</evidence>
<dbReference type="EnsemblMetazoa" id="AMAM007881-RA">
    <property type="protein sequence ID" value="AMAM007881-PA"/>
    <property type="gene ID" value="AMAM007881"/>
</dbReference>
<keyword evidence="3" id="KW-1185">Reference proteome</keyword>
<sequence length="350" mass="38717">MAPPPPPPAIPILLPSERSGTVYTSVHEPVSVHSSSKDSSSSAWNSHYHMAKVIKNRSKLETPTALTSTPSDVSIPTFIKQKKEKFVENYDQVRTRRAFEEQNHIYTRPYSSGGHRSDRRHQHEKENHAFRKDRYALNKLPKGKATGDCRVISSSNNTIPSPEFISSDSISIPVVTTLTNTTTTHHYDIKSRMPSPTAVKGRSAGTQTTDSILRTKPIFGEKKQKPTCVTTSVQVPSTVGINVTAGRFPVVECNCPCGQRDQMRTEIGMDKKQDVPRRTELINGGRQDKQAQTKPSSIAYVITFEGSSSERKGHTPPMPPSSVSSSESSIDSEPENGKDDESEKMLTLRE</sequence>
<accession>A0A182SJA6</accession>
<organism evidence="2 3">
    <name type="scientific">Anopheles maculatus</name>
    <dbReference type="NCBI Taxonomy" id="74869"/>
    <lineage>
        <taxon>Eukaryota</taxon>
        <taxon>Metazoa</taxon>
        <taxon>Ecdysozoa</taxon>
        <taxon>Arthropoda</taxon>
        <taxon>Hexapoda</taxon>
        <taxon>Insecta</taxon>
        <taxon>Pterygota</taxon>
        <taxon>Neoptera</taxon>
        <taxon>Endopterygota</taxon>
        <taxon>Diptera</taxon>
        <taxon>Nematocera</taxon>
        <taxon>Culicoidea</taxon>
        <taxon>Culicidae</taxon>
        <taxon>Anophelinae</taxon>
        <taxon>Anopheles</taxon>
        <taxon>Anopheles maculatus group</taxon>
    </lineage>
</organism>
<dbReference type="Proteomes" id="UP000075901">
    <property type="component" value="Unassembled WGS sequence"/>
</dbReference>
<evidence type="ECO:0000256" key="1">
    <source>
        <dbReference type="SAM" id="MobiDB-lite"/>
    </source>
</evidence>
<protein>
    <submittedName>
        <fullName evidence="2">Uncharacterized protein</fullName>
    </submittedName>
</protein>
<feature type="region of interest" description="Disordered" evidence="1">
    <location>
        <begin position="188"/>
        <end position="207"/>
    </location>
</feature>